<accession>A0AA96RBU6</accession>
<dbReference type="AlphaFoldDB" id="A0AA96RBU6"/>
<dbReference type="RefSeq" id="WP_315603564.1">
    <property type="nucleotide sequence ID" value="NZ_CP130318.1"/>
</dbReference>
<dbReference type="Proteomes" id="UP001305702">
    <property type="component" value="Chromosome"/>
</dbReference>
<protein>
    <submittedName>
        <fullName evidence="1">DUF2935 domain-containing protein</fullName>
    </submittedName>
</protein>
<dbReference type="KEGG" id="paun:MJA45_19475"/>
<organism evidence="1 2">
    <name type="scientific">Paenibacillus aurantius</name>
    <dbReference type="NCBI Taxonomy" id="2918900"/>
    <lineage>
        <taxon>Bacteria</taxon>
        <taxon>Bacillati</taxon>
        <taxon>Bacillota</taxon>
        <taxon>Bacilli</taxon>
        <taxon>Bacillales</taxon>
        <taxon>Paenibacillaceae</taxon>
        <taxon>Paenibacillus</taxon>
    </lineage>
</organism>
<dbReference type="SUPFAM" id="SSF158430">
    <property type="entry name" value="Bacillus cereus metalloprotein-like"/>
    <property type="match status" value="2"/>
</dbReference>
<dbReference type="Gene3D" id="1.20.1260.120">
    <property type="entry name" value="Protein of unknown function DUF2935"/>
    <property type="match status" value="1"/>
</dbReference>
<keyword evidence="2" id="KW-1185">Reference proteome</keyword>
<gene>
    <name evidence="1" type="ORF">MJA45_19475</name>
</gene>
<dbReference type="Pfam" id="PF11155">
    <property type="entry name" value="DUF2935"/>
    <property type="match status" value="2"/>
</dbReference>
<evidence type="ECO:0000313" key="1">
    <source>
        <dbReference type="EMBL" id="WNQ09790.1"/>
    </source>
</evidence>
<dbReference type="EMBL" id="CP130318">
    <property type="protein sequence ID" value="WNQ09790.1"/>
    <property type="molecule type" value="Genomic_DNA"/>
</dbReference>
<proteinExistence type="predicted"/>
<name>A0AA96RBU6_9BACL</name>
<reference evidence="1 2" key="1">
    <citation type="submission" date="2022-02" db="EMBL/GenBank/DDBJ databases">
        <title>Paenibacillus sp. MBLB1776 Whole Genome Shotgun Sequencing.</title>
        <authorList>
            <person name="Hwang C.Y."/>
            <person name="Cho E.-S."/>
            <person name="Seo M.-J."/>
        </authorList>
    </citation>
    <scope>NUCLEOTIDE SEQUENCE [LARGE SCALE GENOMIC DNA]</scope>
    <source>
        <strain evidence="1 2">MBLB1776</strain>
    </source>
</reference>
<evidence type="ECO:0000313" key="2">
    <source>
        <dbReference type="Proteomes" id="UP001305702"/>
    </source>
</evidence>
<dbReference type="InterPro" id="IPR021328">
    <property type="entry name" value="CotB-like"/>
</dbReference>
<sequence>MTEKGYVESALTEHRFWLQVLGDHGRFIRDSLPPKEALEIRRAHEFVQTFDALLAQARTLPPDRANVMALSRQASEKASELRGFKLHLLQRQLTGGLASHLPPTFYNHMVNEVEEYLKILVPLTAGEPAPPASALHLHLLWLDDAYGHSATISSKLDLTEKRVKELSDSFTKHFEEFYLKAFELAGYMRTHLAHFPALSRFNKQVELEMLLFREFLKELEEMGLRAELLGTLTPLMADHMAREECYYLTKLALVAETKNPSCDPAKPRIEA</sequence>